<dbReference type="AlphaFoldDB" id="A0A3P6BZ11"/>
<evidence type="ECO:0000256" key="14">
    <source>
        <dbReference type="SAM" id="SignalP"/>
    </source>
</evidence>
<dbReference type="FunFam" id="3.80.10.10:FF:000095">
    <property type="entry name" value="LRR receptor-like serine/threonine-protein kinase GSO1"/>
    <property type="match status" value="1"/>
</dbReference>
<feature type="transmembrane region" description="Helical" evidence="13">
    <location>
        <begin position="863"/>
        <end position="887"/>
    </location>
</feature>
<dbReference type="Gene3D" id="3.80.10.10">
    <property type="entry name" value="Ribonuclease Inhibitor"/>
    <property type="match status" value="3"/>
</dbReference>
<comment type="similarity">
    <text evidence="2">Belongs to the RLP family.</text>
</comment>
<evidence type="ECO:0000256" key="3">
    <source>
        <dbReference type="ARBA" id="ARBA00022475"/>
    </source>
</evidence>
<keyword evidence="7" id="KW-0677">Repeat</keyword>
<dbReference type="InterPro" id="IPR032675">
    <property type="entry name" value="LRR_dom_sf"/>
</dbReference>
<dbReference type="EMBL" id="LR031576">
    <property type="protein sequence ID" value="VDD11557.1"/>
    <property type="molecule type" value="Genomic_DNA"/>
</dbReference>
<reference evidence="16" key="1">
    <citation type="submission" date="2018-11" db="EMBL/GenBank/DDBJ databases">
        <authorList>
            <consortium name="Genoscope - CEA"/>
            <person name="William W."/>
        </authorList>
    </citation>
    <scope>NUCLEOTIDE SEQUENCE</scope>
</reference>
<evidence type="ECO:0000256" key="7">
    <source>
        <dbReference type="ARBA" id="ARBA00022737"/>
    </source>
</evidence>
<feature type="region of interest" description="Disordered" evidence="12">
    <location>
        <begin position="839"/>
        <end position="859"/>
    </location>
</feature>
<comment type="subcellular location">
    <subcellularLocation>
        <location evidence="1">Cell membrane</location>
        <topology evidence="1">Single-pass type I membrane protein</topology>
    </subcellularLocation>
</comment>
<sequence length="903" mass="100339">MIWSLCLIISLSNRILVIASSSRHLCRPYQKDALLEFKNEFHYNVMAGKTESWRNNTDCCSWKGISCDPKTGNVVELDLQDSFLNGPLRSNSSLFRLQHLQTLDLGLNNLTGILPASISNLKYLRNLTLYNCNLFGKIPSSLGNLSYLTDLDLSVNDFNGELPGSVGYLNRLTELRLVSANLSGKFPLALLNLSELTWIDLRSNKFEGILPDSVSNLKYLRVLSLGGCSFYGQIPSSLGNLSYLTNLDLSHNEFIGELPDSMGNLKKLTDLGLDHNKISGNFPHVLLNMSELTQIDIGSNQFEGMLPSNMSSLSKLVYFDINENSFYGSIPPSLFMIPSLIQLYMGRNSFSGPLEIGNISSLSPLGFLALGDNNFNGPIPRFITKLVGLWYLDLALWNTEKGKVDFSIFLHLDLFSDLMSLGYLDLSGINLKISPTLHLLSPIEILTLSSCNIAEFPKFLETQTSLSYLDISANQIKGQVPKWLWRLPLLRYVNISQNSFTGPFPLLPNSTKFFLGSNNHFSGEIPKTICKLASLDTLVLSDNNFNGSIPRCFENFSTKLSVMHLRNNSLSGTFPEESIGDHLKSLDVGDNRLSGVLPKSLINCTRLEFLNVENNMINDTFPFWLRLLTNLQVLVLRSNEFHGPISSPAFSLSFPKLRIFDISKNRFTGVLPSYYFAGWTAMSLVIDIVDIMPSRFEGRDSGNLYNSVSMTAKGLVMELVGSGFTIYKTIDVSGNKLQGDIPESISLLKELIVLNMSNNAFTGHISPSLENLTNLQSLDLSQNRLSGEIPPELGKLTFLARMNFSYNMLEGPIPQGTQIQSQSSSSFAENPRLCGVPLQETCGRGDDATTQEKEDEDGEKDQVLSWIAAAIGYVPGVFCGVVIGHILSSYKRDWFMKIFHSFA</sequence>
<feature type="chain" id="PRO_5017990162" description="Leucine-rich repeat-containing N-terminal plant-type domain-containing protein" evidence="14">
    <location>
        <begin position="20"/>
        <end position="903"/>
    </location>
</feature>
<dbReference type="InterPro" id="IPR046956">
    <property type="entry name" value="RLP23-like"/>
</dbReference>
<proteinExistence type="inferred from homology"/>
<dbReference type="PANTHER" id="PTHR48061:SF12">
    <property type="entry name" value="DISEASE RESISTANCE LIKE PROTEIN"/>
    <property type="match status" value="1"/>
</dbReference>
<dbReference type="SMART" id="SM00369">
    <property type="entry name" value="LRR_TYP"/>
    <property type="match status" value="6"/>
</dbReference>
<evidence type="ECO:0000256" key="6">
    <source>
        <dbReference type="ARBA" id="ARBA00022729"/>
    </source>
</evidence>
<dbReference type="GO" id="GO:0005886">
    <property type="term" value="C:plasma membrane"/>
    <property type="evidence" value="ECO:0007669"/>
    <property type="project" value="UniProtKB-SubCell"/>
</dbReference>
<dbReference type="PANTHER" id="PTHR48061">
    <property type="entry name" value="LEUCINE-RICH REPEAT RECEPTOR PROTEIN KINASE EMS1-LIKE-RELATED"/>
    <property type="match status" value="1"/>
</dbReference>
<keyword evidence="3" id="KW-1003">Cell membrane</keyword>
<keyword evidence="5 13" id="KW-0812">Transmembrane</keyword>
<name>A0A3P6BZ11_BRACM</name>
<evidence type="ECO:0000256" key="8">
    <source>
        <dbReference type="ARBA" id="ARBA00022989"/>
    </source>
</evidence>
<feature type="signal peptide" evidence="14">
    <location>
        <begin position="1"/>
        <end position="19"/>
    </location>
</feature>
<keyword evidence="9 13" id="KW-0472">Membrane</keyword>
<evidence type="ECO:0000256" key="10">
    <source>
        <dbReference type="ARBA" id="ARBA00023170"/>
    </source>
</evidence>
<keyword evidence="11" id="KW-0325">Glycoprotein</keyword>
<dbReference type="SUPFAM" id="SSF52058">
    <property type="entry name" value="L domain-like"/>
    <property type="match status" value="1"/>
</dbReference>
<dbReference type="Pfam" id="PF08263">
    <property type="entry name" value="LRRNT_2"/>
    <property type="match status" value="1"/>
</dbReference>
<dbReference type="FunFam" id="3.80.10.10:FF:000233">
    <property type="entry name" value="Leucine-rich repeat receptor-like protein kinase TDR"/>
    <property type="match status" value="1"/>
</dbReference>
<keyword evidence="10" id="KW-0675">Receptor</keyword>
<feature type="compositionally biased region" description="Basic and acidic residues" evidence="12">
    <location>
        <begin position="843"/>
        <end position="852"/>
    </location>
</feature>
<dbReference type="FunFam" id="3.80.10.10:FF:000400">
    <property type="entry name" value="Nuclear pore complex protein NUP107"/>
    <property type="match status" value="1"/>
</dbReference>
<evidence type="ECO:0000259" key="15">
    <source>
        <dbReference type="Pfam" id="PF08263"/>
    </source>
</evidence>
<dbReference type="InterPro" id="IPR001611">
    <property type="entry name" value="Leu-rich_rpt"/>
</dbReference>
<evidence type="ECO:0000256" key="9">
    <source>
        <dbReference type="ARBA" id="ARBA00023136"/>
    </source>
</evidence>
<evidence type="ECO:0000256" key="1">
    <source>
        <dbReference type="ARBA" id="ARBA00004251"/>
    </source>
</evidence>
<evidence type="ECO:0000256" key="2">
    <source>
        <dbReference type="ARBA" id="ARBA00009592"/>
    </source>
</evidence>
<dbReference type="GO" id="GO:0030154">
    <property type="term" value="P:cell differentiation"/>
    <property type="evidence" value="ECO:0007669"/>
    <property type="project" value="UniProtKB-ARBA"/>
</dbReference>
<dbReference type="GO" id="GO:0009791">
    <property type="term" value="P:post-embryonic development"/>
    <property type="evidence" value="ECO:0007669"/>
    <property type="project" value="UniProtKB-ARBA"/>
</dbReference>
<dbReference type="PROSITE" id="PS51450">
    <property type="entry name" value="LRR"/>
    <property type="match status" value="1"/>
</dbReference>
<dbReference type="InterPro" id="IPR013210">
    <property type="entry name" value="LRR_N_plant-typ"/>
</dbReference>
<evidence type="ECO:0000256" key="12">
    <source>
        <dbReference type="SAM" id="MobiDB-lite"/>
    </source>
</evidence>
<evidence type="ECO:0000313" key="16">
    <source>
        <dbReference type="EMBL" id="VDD11557.1"/>
    </source>
</evidence>
<evidence type="ECO:0000256" key="13">
    <source>
        <dbReference type="SAM" id="Phobius"/>
    </source>
</evidence>
<accession>A0A3P6BZ11</accession>
<dbReference type="SUPFAM" id="SSF52047">
    <property type="entry name" value="RNI-like"/>
    <property type="match status" value="1"/>
</dbReference>
<evidence type="ECO:0000256" key="11">
    <source>
        <dbReference type="ARBA" id="ARBA00023180"/>
    </source>
</evidence>
<organism evidence="16">
    <name type="scientific">Brassica campestris</name>
    <name type="common">Field mustard</name>
    <dbReference type="NCBI Taxonomy" id="3711"/>
    <lineage>
        <taxon>Eukaryota</taxon>
        <taxon>Viridiplantae</taxon>
        <taxon>Streptophyta</taxon>
        <taxon>Embryophyta</taxon>
        <taxon>Tracheophyta</taxon>
        <taxon>Spermatophyta</taxon>
        <taxon>Magnoliopsida</taxon>
        <taxon>eudicotyledons</taxon>
        <taxon>Gunneridae</taxon>
        <taxon>Pentapetalae</taxon>
        <taxon>rosids</taxon>
        <taxon>malvids</taxon>
        <taxon>Brassicales</taxon>
        <taxon>Brassicaceae</taxon>
        <taxon>Brassiceae</taxon>
        <taxon>Brassica</taxon>
    </lineage>
</organism>
<evidence type="ECO:0000256" key="5">
    <source>
        <dbReference type="ARBA" id="ARBA00022692"/>
    </source>
</evidence>
<keyword evidence="8 13" id="KW-1133">Transmembrane helix</keyword>
<gene>
    <name evidence="16" type="ORF">BRAA04T16523Z</name>
</gene>
<keyword evidence="6 14" id="KW-0732">Signal</keyword>
<protein>
    <recommendedName>
        <fullName evidence="15">Leucine-rich repeat-containing N-terminal plant-type domain-containing protein</fullName>
    </recommendedName>
</protein>
<keyword evidence="4" id="KW-0433">Leucine-rich repeat</keyword>
<dbReference type="Pfam" id="PF00560">
    <property type="entry name" value="LRR_1"/>
    <property type="match status" value="10"/>
</dbReference>
<dbReference type="InterPro" id="IPR003591">
    <property type="entry name" value="Leu-rich_rpt_typical-subtyp"/>
</dbReference>
<dbReference type="PRINTS" id="PR00019">
    <property type="entry name" value="LEURICHRPT"/>
</dbReference>
<dbReference type="GO" id="GO:1905392">
    <property type="term" value="P:plant organ morphogenesis"/>
    <property type="evidence" value="ECO:0007669"/>
    <property type="project" value="UniProtKB-ARBA"/>
</dbReference>
<evidence type="ECO:0000256" key="4">
    <source>
        <dbReference type="ARBA" id="ARBA00022614"/>
    </source>
</evidence>
<feature type="domain" description="Leucine-rich repeat-containing N-terminal plant-type" evidence="15">
    <location>
        <begin position="29"/>
        <end position="68"/>
    </location>
</feature>